<dbReference type="eggNOG" id="ENOG502SAWB">
    <property type="taxonomic scope" value="Eukaryota"/>
</dbReference>
<organism evidence="1 2">
    <name type="scientific">Ostreococcus lucimarinus (strain CCE9901)</name>
    <dbReference type="NCBI Taxonomy" id="436017"/>
    <lineage>
        <taxon>Eukaryota</taxon>
        <taxon>Viridiplantae</taxon>
        <taxon>Chlorophyta</taxon>
        <taxon>Mamiellophyceae</taxon>
        <taxon>Mamiellales</taxon>
        <taxon>Bathycoccaceae</taxon>
        <taxon>Ostreococcus</taxon>
    </lineage>
</organism>
<dbReference type="Gramene" id="ABO97798">
    <property type="protein sequence ID" value="ABO97798"/>
    <property type="gene ID" value="OSTLU_16699"/>
</dbReference>
<sequence length="238" mass="26618">MGASIEGEVDEIIARHRACVLRGRAFFVAWHGTLTLAFQAWSEDFARLKRALNEIDAMQAEAFGSKWPKISLGCLKSDDAGGRLTMEEYEALRDVCDGFRGRAERDARVRASELKVVVFGSRCCERRVSVKRVKLRPEECGEEASRESVALVESVLSEGRRDEEYLNRVNAPGHRACHYEQGSGVTLVADALEGNTSDVSDLTALLLEFRSAVEKILPGRFRWFRDDSLHVTVRGLVN</sequence>
<dbReference type="EMBL" id="CP000589">
    <property type="protein sequence ID" value="ABO97798.1"/>
    <property type="molecule type" value="Genomic_DNA"/>
</dbReference>
<proteinExistence type="predicted"/>
<dbReference type="Proteomes" id="UP000001568">
    <property type="component" value="Chromosome 9"/>
</dbReference>
<accession>A4S2C5</accession>
<keyword evidence="2" id="KW-1185">Reference proteome</keyword>
<dbReference type="HOGENOM" id="CLU_101173_0_0_1"/>
<dbReference type="OrthoDB" id="2139710at2759"/>
<dbReference type="KEGG" id="olu:OSTLU_16699"/>
<evidence type="ECO:0000313" key="2">
    <source>
        <dbReference type="Proteomes" id="UP000001568"/>
    </source>
</evidence>
<reference evidence="1 2" key="1">
    <citation type="journal article" date="2007" name="Proc. Natl. Acad. Sci. U.S.A.">
        <title>The tiny eukaryote Ostreococcus provides genomic insights into the paradox of plankton speciation.</title>
        <authorList>
            <person name="Palenik B."/>
            <person name="Grimwood J."/>
            <person name="Aerts A."/>
            <person name="Rouze P."/>
            <person name="Salamov A."/>
            <person name="Putnam N."/>
            <person name="Dupont C."/>
            <person name="Jorgensen R."/>
            <person name="Derelle E."/>
            <person name="Rombauts S."/>
            <person name="Zhou K."/>
            <person name="Otillar R."/>
            <person name="Merchant S.S."/>
            <person name="Podell S."/>
            <person name="Gaasterland T."/>
            <person name="Napoli C."/>
            <person name="Gendler K."/>
            <person name="Manuell A."/>
            <person name="Tai V."/>
            <person name="Vallon O."/>
            <person name="Piganeau G."/>
            <person name="Jancek S."/>
            <person name="Heijde M."/>
            <person name="Jabbari K."/>
            <person name="Bowler C."/>
            <person name="Lohr M."/>
            <person name="Robbens S."/>
            <person name="Werner G."/>
            <person name="Dubchak I."/>
            <person name="Pazour G.J."/>
            <person name="Ren Q."/>
            <person name="Paulsen I."/>
            <person name="Delwiche C."/>
            <person name="Schmutz J."/>
            <person name="Rokhsar D."/>
            <person name="Van de Peer Y."/>
            <person name="Moreau H."/>
            <person name="Grigoriev I.V."/>
        </authorList>
    </citation>
    <scope>NUCLEOTIDE SEQUENCE [LARGE SCALE GENOMIC DNA]</scope>
    <source>
        <strain evidence="1 2">CCE9901</strain>
    </source>
</reference>
<dbReference type="RefSeq" id="XP_001419505.1">
    <property type="nucleotide sequence ID" value="XM_001419468.1"/>
</dbReference>
<dbReference type="OMA" id="GSKWPKT"/>
<protein>
    <submittedName>
        <fullName evidence="1">Uncharacterized protein</fullName>
    </submittedName>
</protein>
<gene>
    <name evidence="1" type="ORF">OSTLU_16699</name>
</gene>
<name>A4S2C5_OSTLU</name>
<dbReference type="GeneID" id="5003730"/>
<evidence type="ECO:0000313" key="1">
    <source>
        <dbReference type="EMBL" id="ABO97798.1"/>
    </source>
</evidence>
<dbReference type="AlphaFoldDB" id="A4S2C5"/>